<evidence type="ECO:0000256" key="1">
    <source>
        <dbReference type="SAM" id="Phobius"/>
    </source>
</evidence>
<dbReference type="PANTHER" id="PTHR21530:SF7">
    <property type="entry name" value="TRAB DOMAIN-CONTAINING PROTEIN"/>
    <property type="match status" value="1"/>
</dbReference>
<dbReference type="InterPro" id="IPR005230">
    <property type="entry name" value="TraB_bac"/>
</dbReference>
<comment type="caution">
    <text evidence="2">The sequence shown here is derived from an EMBL/GenBank/DDBJ whole genome shotgun (WGS) entry which is preliminary data.</text>
</comment>
<dbReference type="PANTHER" id="PTHR21530">
    <property type="entry name" value="PHEROMONE SHUTDOWN PROTEIN"/>
    <property type="match status" value="1"/>
</dbReference>
<keyword evidence="1" id="KW-1133">Transmembrane helix</keyword>
<gene>
    <name evidence="2" type="ORF">FKV25_07050</name>
</gene>
<dbReference type="NCBIfam" id="TIGR00261">
    <property type="entry name" value="traB"/>
    <property type="match status" value="1"/>
</dbReference>
<feature type="transmembrane region" description="Helical" evidence="1">
    <location>
        <begin position="316"/>
        <end position="338"/>
    </location>
</feature>
<name>A0A508AGU2_9GAMM</name>
<dbReference type="Pfam" id="PF01963">
    <property type="entry name" value="TraB_PrgY_gumN"/>
    <property type="match status" value="1"/>
</dbReference>
<keyword evidence="1" id="KW-0472">Membrane</keyword>
<dbReference type="EMBL" id="VICE01000066">
    <property type="protein sequence ID" value="TQD46395.1"/>
    <property type="molecule type" value="Genomic_DNA"/>
</dbReference>
<protein>
    <submittedName>
        <fullName evidence="2">TraB/GumN family protein</fullName>
    </submittedName>
</protein>
<dbReference type="CDD" id="cd14726">
    <property type="entry name" value="TraB_PrgY-like"/>
    <property type="match status" value="1"/>
</dbReference>
<feature type="transmembrane region" description="Helical" evidence="1">
    <location>
        <begin position="390"/>
        <end position="409"/>
    </location>
</feature>
<sequence>MRATMTDSPATVPTAAPHWRDQPHEVVERDGIRYTLLGTAHVSQASVDAVRDAIGSGEFDTVAVELDPQRLQALTDPDALARLDLVDVIRSGRTALFAANLALAAYQRRLAEQLGVQPGAELKRAVLEARHRELPVHLIDREVGLTFKRASAKLGFWGRAKLAGGLLAGLLVDEPVAEDDIEKLKTGDMLESSFSEFASDTPALYDTIIDERDRYMAARLRESTAADAGAGLAPREVLAVVGAGHLRGMAGYLREESRAAPAIREELEALPKKSDIPWFTIILTTFVLGGFAWGFWQGGIDVGSDLLLQWVLATGLLGALGCAIAGGHPLSILVAFIASPITPLHPALASGTLSALTEAWLRKPTYADFMALRQDIGTLKGWWRNRVARVLLNFFLTSLGTAIGVWTGGLRMLGKLVG</sequence>
<dbReference type="AlphaFoldDB" id="A0A508AGU2"/>
<keyword evidence="1" id="KW-0812">Transmembrane</keyword>
<accession>A0A508AGU2</accession>
<dbReference type="Proteomes" id="UP000318212">
    <property type="component" value="Unassembled WGS sequence"/>
</dbReference>
<proteinExistence type="predicted"/>
<organism evidence="2 3">
    <name type="scientific">Marilutibacter aestuarii</name>
    <dbReference type="NCBI Taxonomy" id="1706195"/>
    <lineage>
        <taxon>Bacteria</taxon>
        <taxon>Pseudomonadati</taxon>
        <taxon>Pseudomonadota</taxon>
        <taxon>Gammaproteobacteria</taxon>
        <taxon>Lysobacterales</taxon>
        <taxon>Lysobacteraceae</taxon>
        <taxon>Marilutibacter</taxon>
    </lineage>
</organism>
<evidence type="ECO:0000313" key="3">
    <source>
        <dbReference type="Proteomes" id="UP000318212"/>
    </source>
</evidence>
<feature type="transmembrane region" description="Helical" evidence="1">
    <location>
        <begin position="276"/>
        <end position="296"/>
    </location>
</feature>
<dbReference type="OrthoDB" id="9809330at2"/>
<dbReference type="InterPro" id="IPR046345">
    <property type="entry name" value="TraB_PrgY-like"/>
</dbReference>
<dbReference type="InterPro" id="IPR002816">
    <property type="entry name" value="TraB/PrgY/GumN_fam"/>
</dbReference>
<keyword evidence="3" id="KW-1185">Reference proteome</keyword>
<reference evidence="2 3" key="1">
    <citation type="submission" date="2019-06" db="EMBL/GenBank/DDBJ databases">
        <title>Lysobacter alkalisoli sp. nov. isolated from saline soil.</title>
        <authorList>
            <person name="Sun J.-Q."/>
            <person name="Xu L."/>
        </authorList>
    </citation>
    <scope>NUCLEOTIDE SEQUENCE [LARGE SCALE GENOMIC DNA]</scope>
    <source>
        <strain evidence="2 3">JCM 31130</strain>
    </source>
</reference>
<evidence type="ECO:0000313" key="2">
    <source>
        <dbReference type="EMBL" id="TQD46395.1"/>
    </source>
</evidence>